<dbReference type="EMBL" id="JBBPHU010000002">
    <property type="protein sequence ID" value="KAK7521846.1"/>
    <property type="molecule type" value="Genomic_DNA"/>
</dbReference>
<evidence type="ECO:0000313" key="2">
    <source>
        <dbReference type="EMBL" id="KAK7521846.1"/>
    </source>
</evidence>
<gene>
    <name evidence="2" type="ORF">IWZ03DRAFT_421070</name>
</gene>
<dbReference type="InterPro" id="IPR038883">
    <property type="entry name" value="AN11006-like"/>
</dbReference>
<proteinExistence type="predicted"/>
<accession>A0ABR1KUQ3</accession>
<protein>
    <submittedName>
        <fullName evidence="2">Uncharacterized protein</fullName>
    </submittedName>
</protein>
<sequence length="372" mass="42372">MKNQSHSYSARTRSSCTGPSSNPLSLGRASKPAAYNPSNSNTLSWTSDSLPVVYGQTMFKMVIAGDLEDFVKIVGADARFVKDVSITEPDIEELHNEADFLSNFGHLNRLELAHHHDHQETYASPIATAEEFYNTVPGWIEAAGVIKGNKYASLDVVMFKDCSATWNAEFRVQLKFYIGKRRSSFPFLRMPQNVRQDIHELAMTDQSDYTNEHLPGRMSELQPGGIIDLDQKIVREDGARIVNRHIGEKVYRTNSVTPEFLQVNRFVYEESLPILYSKNTFLFSYILLDDIAKIPTMMELFLNQIGASAAYIKRLAVERLITEWRTPPNLIHLEKLYVPVTEGPWKQTENPIIAARNFFSRQRQWIEGVASF</sequence>
<evidence type="ECO:0000256" key="1">
    <source>
        <dbReference type="SAM" id="MobiDB-lite"/>
    </source>
</evidence>
<evidence type="ECO:0000313" key="3">
    <source>
        <dbReference type="Proteomes" id="UP001363622"/>
    </source>
</evidence>
<comment type="caution">
    <text evidence="2">The sequence shown here is derived from an EMBL/GenBank/DDBJ whole genome shotgun (WGS) entry which is preliminary data.</text>
</comment>
<reference evidence="2 3" key="1">
    <citation type="submission" date="2024-04" db="EMBL/GenBank/DDBJ databases">
        <title>Phyllosticta paracitricarpa is synonymous to the EU quarantine fungus P. citricarpa based on phylogenomic analyses.</title>
        <authorList>
            <consortium name="Lawrence Berkeley National Laboratory"/>
            <person name="Van Ingen-Buijs V.A."/>
            <person name="Van Westerhoven A.C."/>
            <person name="Haridas S."/>
            <person name="Skiadas P."/>
            <person name="Martin F."/>
            <person name="Groenewald J.Z."/>
            <person name="Crous P.W."/>
            <person name="Seidl M.F."/>
        </authorList>
    </citation>
    <scope>NUCLEOTIDE SEQUENCE [LARGE SCALE GENOMIC DNA]</scope>
    <source>
        <strain evidence="2 3">CBS 123371</strain>
    </source>
</reference>
<name>A0ABR1KUQ3_9PEZI</name>
<feature type="region of interest" description="Disordered" evidence="1">
    <location>
        <begin position="1"/>
        <end position="33"/>
    </location>
</feature>
<dbReference type="PANTHER" id="PTHR42085:SF2">
    <property type="entry name" value="F-BOX DOMAIN-CONTAINING PROTEIN"/>
    <property type="match status" value="1"/>
</dbReference>
<dbReference type="PANTHER" id="PTHR42085">
    <property type="entry name" value="F-BOX DOMAIN-CONTAINING PROTEIN"/>
    <property type="match status" value="1"/>
</dbReference>
<feature type="compositionally biased region" description="Polar residues" evidence="1">
    <location>
        <begin position="1"/>
        <end position="24"/>
    </location>
</feature>
<dbReference type="Proteomes" id="UP001363622">
    <property type="component" value="Unassembled WGS sequence"/>
</dbReference>
<keyword evidence="3" id="KW-1185">Reference proteome</keyword>
<organism evidence="2 3">
    <name type="scientific">Phyllosticta citriasiana</name>
    <dbReference type="NCBI Taxonomy" id="595635"/>
    <lineage>
        <taxon>Eukaryota</taxon>
        <taxon>Fungi</taxon>
        <taxon>Dikarya</taxon>
        <taxon>Ascomycota</taxon>
        <taxon>Pezizomycotina</taxon>
        <taxon>Dothideomycetes</taxon>
        <taxon>Dothideomycetes incertae sedis</taxon>
        <taxon>Botryosphaeriales</taxon>
        <taxon>Phyllostictaceae</taxon>
        <taxon>Phyllosticta</taxon>
    </lineage>
</organism>